<accession>A0A915L840</accession>
<reference evidence="2" key="1">
    <citation type="submission" date="2022-11" db="UniProtKB">
        <authorList>
            <consortium name="WormBaseParasite"/>
        </authorList>
    </citation>
    <scope>IDENTIFICATION</scope>
</reference>
<proteinExistence type="predicted"/>
<sequence>HLNELSFDVLPKETDEFLTRDRILNAFNLKAKNRAPNIFDAGVVVAEQA</sequence>
<name>A0A915L840_ROMCU</name>
<evidence type="ECO:0000313" key="1">
    <source>
        <dbReference type="Proteomes" id="UP000887565"/>
    </source>
</evidence>
<protein>
    <submittedName>
        <fullName evidence="2">Uncharacterized protein</fullName>
    </submittedName>
</protein>
<organism evidence="1 2">
    <name type="scientific">Romanomermis culicivorax</name>
    <name type="common">Nematode worm</name>
    <dbReference type="NCBI Taxonomy" id="13658"/>
    <lineage>
        <taxon>Eukaryota</taxon>
        <taxon>Metazoa</taxon>
        <taxon>Ecdysozoa</taxon>
        <taxon>Nematoda</taxon>
        <taxon>Enoplea</taxon>
        <taxon>Dorylaimia</taxon>
        <taxon>Mermithida</taxon>
        <taxon>Mermithoidea</taxon>
        <taxon>Mermithidae</taxon>
        <taxon>Romanomermis</taxon>
    </lineage>
</organism>
<keyword evidence="1" id="KW-1185">Reference proteome</keyword>
<dbReference type="Proteomes" id="UP000887565">
    <property type="component" value="Unplaced"/>
</dbReference>
<dbReference type="WBParaSite" id="nRc.2.0.1.t47280-RA">
    <property type="protein sequence ID" value="nRc.2.0.1.t47280-RA"/>
    <property type="gene ID" value="nRc.2.0.1.g47280"/>
</dbReference>
<evidence type="ECO:0000313" key="2">
    <source>
        <dbReference type="WBParaSite" id="nRc.2.0.1.t47280-RA"/>
    </source>
</evidence>
<dbReference type="AlphaFoldDB" id="A0A915L840"/>